<evidence type="ECO:0000313" key="3">
    <source>
        <dbReference type="Proteomes" id="UP001597227"/>
    </source>
</evidence>
<feature type="domain" description="Endospore appendages core" evidence="1">
    <location>
        <begin position="39"/>
        <end position="142"/>
    </location>
</feature>
<proteinExistence type="predicted"/>
<keyword evidence="3" id="KW-1185">Reference proteome</keyword>
<dbReference type="Pfam" id="PF13157">
    <property type="entry name" value="Enas"/>
    <property type="match status" value="1"/>
</dbReference>
<evidence type="ECO:0000313" key="2">
    <source>
        <dbReference type="EMBL" id="MFD1778249.1"/>
    </source>
</evidence>
<protein>
    <submittedName>
        <fullName evidence="2">DUF3992 domain-containing protein</fullName>
    </submittedName>
</protein>
<dbReference type="Proteomes" id="UP001597227">
    <property type="component" value="Unassembled WGS sequence"/>
</dbReference>
<name>A0ABW4MKW5_9BACI</name>
<dbReference type="InterPro" id="IPR025055">
    <property type="entry name" value="Ena_core"/>
</dbReference>
<dbReference type="RefSeq" id="WP_388036167.1">
    <property type="nucleotide sequence ID" value="NZ_JBHUEK010000008.1"/>
</dbReference>
<accession>A0ABW4MKW5</accession>
<dbReference type="EMBL" id="JBHUEK010000008">
    <property type="protein sequence ID" value="MFD1778249.1"/>
    <property type="molecule type" value="Genomic_DNA"/>
</dbReference>
<comment type="caution">
    <text evidence="2">The sequence shown here is derived from an EMBL/GenBank/DDBJ whole genome shotgun (WGS) entry which is preliminary data.</text>
</comment>
<sequence>MQLTELTSEHKHCIRTKKIFDWVNRIVHIKEKEVISFPSKKDKFKDCICCDFKIKCNSNSRTLLWKGYGIDHVTATVKIKLTSSCGCKLDIFVNGEKINSICEGQSFCGTIGQVKHIEIQCNGKHSGSCCCGEFELNIHYSFEEEPCNVEIKDAICFLSDKNGNPLDPYDPNSINCEEQTEEYPRENVKVTLQNGKKVTLQKVTVLKSGFITVKFLNSKNKVCMVCTFPFLEYETFHLCAPEGTTLKCKITDFECKVKILPQFNKHSNCVKIQIFIQICQSIQVIGEVKVEVFAALCNPREEIKDTTICPPPEIPGDCPLVPT</sequence>
<evidence type="ECO:0000259" key="1">
    <source>
        <dbReference type="Pfam" id="PF13157"/>
    </source>
</evidence>
<reference evidence="3" key="1">
    <citation type="journal article" date="2019" name="Int. J. Syst. Evol. Microbiol.">
        <title>The Global Catalogue of Microorganisms (GCM) 10K type strain sequencing project: providing services to taxonomists for standard genome sequencing and annotation.</title>
        <authorList>
            <consortium name="The Broad Institute Genomics Platform"/>
            <consortium name="The Broad Institute Genome Sequencing Center for Infectious Disease"/>
            <person name="Wu L."/>
            <person name="Ma J."/>
        </authorList>
    </citation>
    <scope>NUCLEOTIDE SEQUENCE [LARGE SCALE GENOMIC DNA]</scope>
    <source>
        <strain evidence="3">CCUG 15531</strain>
    </source>
</reference>
<organism evidence="2 3">
    <name type="scientific">Fredinandcohnia salidurans</name>
    <dbReference type="NCBI Taxonomy" id="2595041"/>
    <lineage>
        <taxon>Bacteria</taxon>
        <taxon>Bacillati</taxon>
        <taxon>Bacillota</taxon>
        <taxon>Bacilli</taxon>
        <taxon>Bacillales</taxon>
        <taxon>Bacillaceae</taxon>
        <taxon>Fredinandcohnia</taxon>
    </lineage>
</organism>
<gene>
    <name evidence="2" type="ORF">ACFSFW_06175</name>
</gene>